<feature type="compositionally biased region" description="Polar residues" evidence="1">
    <location>
        <begin position="260"/>
        <end position="284"/>
    </location>
</feature>
<dbReference type="PANTHER" id="PTHR13008">
    <property type="entry name" value="MAP-KINASE ACTIVATING DEATH DOMAIN PROTEIN MADD /DENN/AEX-3 C.ELEGANS"/>
    <property type="match status" value="1"/>
</dbReference>
<keyword evidence="4" id="KW-1185">Reference proteome</keyword>
<feature type="compositionally biased region" description="Low complexity" evidence="1">
    <location>
        <begin position="204"/>
        <end position="223"/>
    </location>
</feature>
<dbReference type="GO" id="GO:0042981">
    <property type="term" value="P:regulation of apoptotic process"/>
    <property type="evidence" value="ECO:0007669"/>
    <property type="project" value="TreeGrafter"/>
</dbReference>
<dbReference type="PANTHER" id="PTHR13008:SF7">
    <property type="entry name" value="MAP KINASE-ACTIVATING DEATH DOMAIN PROTEIN"/>
    <property type="match status" value="1"/>
</dbReference>
<feature type="region of interest" description="Disordered" evidence="1">
    <location>
        <begin position="115"/>
        <end position="141"/>
    </location>
</feature>
<proteinExistence type="predicted"/>
<organism evidence="3 4">
    <name type="scientific">Dendroctonus ponderosae</name>
    <name type="common">Mountain pine beetle</name>
    <dbReference type="NCBI Taxonomy" id="77166"/>
    <lineage>
        <taxon>Eukaryota</taxon>
        <taxon>Metazoa</taxon>
        <taxon>Ecdysozoa</taxon>
        <taxon>Arthropoda</taxon>
        <taxon>Hexapoda</taxon>
        <taxon>Insecta</taxon>
        <taxon>Pterygota</taxon>
        <taxon>Neoptera</taxon>
        <taxon>Endopterygota</taxon>
        <taxon>Coleoptera</taxon>
        <taxon>Polyphaga</taxon>
        <taxon>Cucujiformia</taxon>
        <taxon>Curculionidae</taxon>
        <taxon>Scolytinae</taxon>
        <taxon>Dendroctonus</taxon>
    </lineage>
</organism>
<accession>A0AAR5NZA0</accession>
<dbReference type="AlphaFoldDB" id="A0AAR5NZA0"/>
<dbReference type="GO" id="GO:0005085">
    <property type="term" value="F:guanyl-nucleotide exchange factor activity"/>
    <property type="evidence" value="ECO:0007669"/>
    <property type="project" value="TreeGrafter"/>
</dbReference>
<feature type="region of interest" description="Disordered" evidence="1">
    <location>
        <begin position="187"/>
        <end position="350"/>
    </location>
</feature>
<sequence length="418" mass="46218">MVRFFNSENVLGNFTEHTRTLRLYPRPVVGFQVNTFLKSKRRVSMFLKRFCRSQAVEFLAEWSLTPNNVAFQRIHTGVEDPALIGDKPKWFLHTLEPIKFVVWDDASSLNGALRSVQVQENQPTDESGSDSEEGESTSSSYSSLSDFVSEMVSSDLSPGYLSYHDQRKASAQSMTFSSNIDVESVYKPPSELKYPDGELPTNRADSPASSSSSNSDSDLSSPSFNRDSEFDANKKEKLERQATKVENEAEVERDEGLSFESDSNSTTVRTIVSNTTVQSDSSSYDSEKHGNNKITRRVPPITPAPLQKQPSVGNVFSKTSSVGSSGSPSPGPLHSASSTNSGITRQSSQGSLFERFATEAKELVRETTRQSSQDGILAQMDKVNSSSNDLNLFSTTRSTQVLHTLKVCFSYFLFPPFC</sequence>
<protein>
    <recommendedName>
        <fullName evidence="2">dDENN domain-containing protein</fullName>
    </recommendedName>
</protein>
<dbReference type="GO" id="GO:0032483">
    <property type="term" value="P:regulation of Rab protein signal transduction"/>
    <property type="evidence" value="ECO:0007669"/>
    <property type="project" value="TreeGrafter"/>
</dbReference>
<feature type="compositionally biased region" description="Low complexity" evidence="1">
    <location>
        <begin position="317"/>
        <end position="338"/>
    </location>
</feature>
<evidence type="ECO:0000313" key="3">
    <source>
        <dbReference type="EnsemblMetazoa" id="XP_019754130.1"/>
    </source>
</evidence>
<dbReference type="EnsemblMetazoa" id="XM_019898571.1">
    <property type="protein sequence ID" value="XP_019754130.1"/>
    <property type="gene ID" value="LOC109533281"/>
</dbReference>
<dbReference type="Proteomes" id="UP000019118">
    <property type="component" value="Unassembled WGS sequence"/>
</dbReference>
<reference evidence="4" key="1">
    <citation type="journal article" date="2013" name="Genome Biol.">
        <title>Draft genome of the mountain pine beetle, Dendroctonus ponderosae Hopkins, a major forest pest.</title>
        <authorList>
            <person name="Keeling C.I."/>
            <person name="Yuen M.M."/>
            <person name="Liao N.Y."/>
            <person name="Docking T.R."/>
            <person name="Chan S.K."/>
            <person name="Taylor G.A."/>
            <person name="Palmquist D.L."/>
            <person name="Jackman S.D."/>
            <person name="Nguyen A."/>
            <person name="Li M."/>
            <person name="Henderson H."/>
            <person name="Janes J.K."/>
            <person name="Zhao Y."/>
            <person name="Pandoh P."/>
            <person name="Moore R."/>
            <person name="Sperling F.A."/>
            <person name="Huber D.P."/>
            <person name="Birol I."/>
            <person name="Jones S.J."/>
            <person name="Bohlmann J."/>
        </authorList>
    </citation>
    <scope>NUCLEOTIDE SEQUENCE</scope>
</reference>
<feature type="compositionally biased region" description="Polar residues" evidence="1">
    <location>
        <begin position="339"/>
        <end position="350"/>
    </location>
</feature>
<feature type="compositionally biased region" description="Basic and acidic residues" evidence="1">
    <location>
        <begin position="226"/>
        <end position="247"/>
    </location>
</feature>
<evidence type="ECO:0000259" key="2">
    <source>
        <dbReference type="SMART" id="SM00801"/>
    </source>
</evidence>
<reference evidence="3" key="2">
    <citation type="submission" date="2024-08" db="UniProtKB">
        <authorList>
            <consortium name="EnsemblMetazoa"/>
        </authorList>
    </citation>
    <scope>IDENTIFICATION</scope>
</reference>
<evidence type="ECO:0000256" key="1">
    <source>
        <dbReference type="SAM" id="MobiDB-lite"/>
    </source>
</evidence>
<evidence type="ECO:0000313" key="4">
    <source>
        <dbReference type="Proteomes" id="UP000019118"/>
    </source>
</evidence>
<dbReference type="InterPro" id="IPR039980">
    <property type="entry name" value="MADD"/>
</dbReference>
<dbReference type="GO" id="GO:0005829">
    <property type="term" value="C:cytosol"/>
    <property type="evidence" value="ECO:0007669"/>
    <property type="project" value="TreeGrafter"/>
</dbReference>
<name>A0AAR5NZA0_DENPD</name>
<feature type="domain" description="dDENN" evidence="2">
    <location>
        <begin position="1"/>
        <end position="63"/>
    </location>
</feature>
<dbReference type="SMART" id="SM00801">
    <property type="entry name" value="dDENN"/>
    <property type="match status" value="1"/>
</dbReference>
<dbReference type="InterPro" id="IPR005112">
    <property type="entry name" value="dDENN_dom"/>
</dbReference>